<dbReference type="EC" id="2.7.8.31" evidence="9"/>
<reference evidence="9 10" key="1">
    <citation type="submission" date="2018-08" db="EMBL/GenBank/DDBJ databases">
        <title>Meiothermus hypogaeus DSM 23238 genome sequencing project.</title>
        <authorList>
            <person name="Da Costa M.S."/>
            <person name="Albuquerque L."/>
            <person name="Raposo P."/>
            <person name="Froufe H.J.C."/>
            <person name="Barroso C.S."/>
            <person name="Egas C."/>
        </authorList>
    </citation>
    <scope>NUCLEOTIDE SEQUENCE [LARGE SCALE GENOMIC DNA]</scope>
    <source>
        <strain evidence="9 10">DSM 23238</strain>
    </source>
</reference>
<feature type="domain" description="Bacterial sugar transferase" evidence="8">
    <location>
        <begin position="291"/>
        <end position="484"/>
    </location>
</feature>
<proteinExistence type="inferred from homology"/>
<dbReference type="Pfam" id="PF02397">
    <property type="entry name" value="Bac_transf"/>
    <property type="match status" value="1"/>
</dbReference>
<dbReference type="EMBL" id="QWKY01000060">
    <property type="protein sequence ID" value="RIH76052.1"/>
    <property type="molecule type" value="Genomic_DNA"/>
</dbReference>
<evidence type="ECO:0000256" key="6">
    <source>
        <dbReference type="ARBA" id="ARBA00023136"/>
    </source>
</evidence>
<protein>
    <submittedName>
        <fullName evidence="9">UDP-glucose:undecaprenyl-phosphate glucose-1-phosphate transferase</fullName>
        <ecNumber evidence="9">2.7.8.31</ecNumber>
    </submittedName>
</protein>
<comment type="caution">
    <text evidence="9">The sequence shown here is derived from an EMBL/GenBank/DDBJ whole genome shotgun (WGS) entry which is preliminary data.</text>
</comment>
<dbReference type="GO" id="GO:0089702">
    <property type="term" value="F:undecaprenyl-phosphate glucose phosphotransferase activity"/>
    <property type="evidence" value="ECO:0007669"/>
    <property type="project" value="UniProtKB-EC"/>
</dbReference>
<keyword evidence="4 7" id="KW-0812">Transmembrane</keyword>
<dbReference type="Proteomes" id="UP000265443">
    <property type="component" value="Unassembled WGS sequence"/>
</dbReference>
<evidence type="ECO:0000313" key="9">
    <source>
        <dbReference type="EMBL" id="RIH76052.1"/>
    </source>
</evidence>
<comment type="similarity">
    <text evidence="2">Belongs to the bacterial sugar transferase family.</text>
</comment>
<dbReference type="InterPro" id="IPR017475">
    <property type="entry name" value="EPS_sugar_tfrase"/>
</dbReference>
<feature type="transmembrane region" description="Helical" evidence="7">
    <location>
        <begin position="104"/>
        <end position="121"/>
    </location>
</feature>
<gene>
    <name evidence="9" type="primary">wcaJ</name>
    <name evidence="9" type="ORF">Mhypo_02661</name>
</gene>
<dbReference type="PANTHER" id="PTHR30576:SF0">
    <property type="entry name" value="UNDECAPRENYL-PHOSPHATE N-ACETYLGALACTOSAMINYL 1-PHOSPHATE TRANSFERASE-RELATED"/>
    <property type="match status" value="1"/>
</dbReference>
<dbReference type="InterPro" id="IPR036259">
    <property type="entry name" value="MFS_trans_sf"/>
</dbReference>
<evidence type="ECO:0000256" key="7">
    <source>
        <dbReference type="SAM" id="Phobius"/>
    </source>
</evidence>
<feature type="transmembrane region" description="Helical" evidence="7">
    <location>
        <begin position="127"/>
        <end position="146"/>
    </location>
</feature>
<accession>A0ABX9MKQ6</accession>
<dbReference type="InterPro" id="IPR003362">
    <property type="entry name" value="Bact_transf"/>
</dbReference>
<feature type="transmembrane region" description="Helical" evidence="7">
    <location>
        <begin position="158"/>
        <end position="179"/>
    </location>
</feature>
<evidence type="ECO:0000256" key="1">
    <source>
        <dbReference type="ARBA" id="ARBA00004141"/>
    </source>
</evidence>
<sequence length="490" mass="55457">MAQYGGSWTVTKEDSRRIEALLSKPSSTWVPAILWLTDVLALELSLGLAVLVREVLSGLWPHSLTWNDYALLGLILAAFPLGYLFWALYPGYGIHPVERMRRTFLITVLLFALMAVVFAILPATRALVGLVLIAGMFAVLLVPLLNALARELLIRASWWGYPVVILGAGLIGSMVARALQQERYLGMVPVAFLDDDPNKQHRLIEGVPVIGGLDRAEQVSELGVKEAIVAISSIGRAELKKLVHRLPFLHVTVVPDLGEPTIDWFAVRSLGRIHGLAVRKNLLLPRNRAMKWWMDRLLGWPLFVFSLPLIWLLALWIRLVSPGSPYFTQTREGLAGRPINILKLRTMYPDAGQRLERHLSENPEAKAEWERSFKLKRDPRILPGVGFFLRKTSLDELPQLYNVVRGEMSLVGPRPFPAYHLEHFSPEFRELRHSVLPGITGFWQVLARSDSDLKLQEELDTYYIRNWSPWLDVYLLFRTVMAVLGSKGAY</sequence>
<evidence type="ECO:0000256" key="2">
    <source>
        <dbReference type="ARBA" id="ARBA00006464"/>
    </source>
</evidence>
<name>A0ABX9MKQ6_9DEIN</name>
<feature type="transmembrane region" description="Helical" evidence="7">
    <location>
        <begin position="71"/>
        <end position="92"/>
    </location>
</feature>
<evidence type="ECO:0000259" key="8">
    <source>
        <dbReference type="Pfam" id="PF02397"/>
    </source>
</evidence>
<dbReference type="Pfam" id="PF13727">
    <property type="entry name" value="CoA_binding_3"/>
    <property type="match status" value="1"/>
</dbReference>
<evidence type="ECO:0000256" key="4">
    <source>
        <dbReference type="ARBA" id="ARBA00022692"/>
    </source>
</evidence>
<dbReference type="Gene3D" id="3.40.50.720">
    <property type="entry name" value="NAD(P)-binding Rossmann-like Domain"/>
    <property type="match status" value="1"/>
</dbReference>
<keyword evidence="3 9" id="KW-0808">Transferase</keyword>
<feature type="transmembrane region" description="Helical" evidence="7">
    <location>
        <begin position="32"/>
        <end position="51"/>
    </location>
</feature>
<keyword evidence="5 7" id="KW-1133">Transmembrane helix</keyword>
<dbReference type="PANTHER" id="PTHR30576">
    <property type="entry name" value="COLANIC BIOSYNTHESIS UDP-GLUCOSE LIPID CARRIER TRANSFERASE"/>
    <property type="match status" value="1"/>
</dbReference>
<evidence type="ECO:0000313" key="10">
    <source>
        <dbReference type="Proteomes" id="UP000265443"/>
    </source>
</evidence>
<dbReference type="NCBIfam" id="TIGR03025">
    <property type="entry name" value="EPS_sugtrans"/>
    <property type="match status" value="1"/>
</dbReference>
<keyword evidence="6 7" id="KW-0472">Membrane</keyword>
<organism evidence="9 10">
    <name type="scientific">Meiothermus hypogaeus</name>
    <dbReference type="NCBI Taxonomy" id="884155"/>
    <lineage>
        <taxon>Bacteria</taxon>
        <taxon>Thermotogati</taxon>
        <taxon>Deinococcota</taxon>
        <taxon>Deinococci</taxon>
        <taxon>Thermales</taxon>
        <taxon>Thermaceae</taxon>
        <taxon>Meiothermus</taxon>
    </lineage>
</organism>
<keyword evidence="10" id="KW-1185">Reference proteome</keyword>
<dbReference type="SUPFAM" id="SSF51735">
    <property type="entry name" value="NAD(P)-binding Rossmann-fold domains"/>
    <property type="match status" value="1"/>
</dbReference>
<comment type="subcellular location">
    <subcellularLocation>
        <location evidence="1">Membrane</location>
        <topology evidence="1">Multi-pass membrane protein</topology>
    </subcellularLocation>
</comment>
<dbReference type="SUPFAM" id="SSF103473">
    <property type="entry name" value="MFS general substrate transporter"/>
    <property type="match status" value="1"/>
</dbReference>
<dbReference type="InterPro" id="IPR036291">
    <property type="entry name" value="NAD(P)-bd_dom_sf"/>
</dbReference>
<evidence type="ECO:0000256" key="5">
    <source>
        <dbReference type="ARBA" id="ARBA00022989"/>
    </source>
</evidence>
<feature type="transmembrane region" description="Helical" evidence="7">
    <location>
        <begin position="297"/>
        <end position="317"/>
    </location>
</feature>
<evidence type="ECO:0000256" key="3">
    <source>
        <dbReference type="ARBA" id="ARBA00022679"/>
    </source>
</evidence>